<feature type="domain" description="ATP-grasp" evidence="3">
    <location>
        <begin position="103"/>
        <end position="199"/>
    </location>
</feature>
<accession>A0A9X3ELB9</accession>
<protein>
    <submittedName>
        <fullName evidence="4">ATP-grasp domain-containing protein</fullName>
    </submittedName>
</protein>
<evidence type="ECO:0000256" key="1">
    <source>
        <dbReference type="SAM" id="MobiDB-lite"/>
    </source>
</evidence>
<evidence type="ECO:0000259" key="3">
    <source>
        <dbReference type="Pfam" id="PF18299"/>
    </source>
</evidence>
<dbReference type="AlphaFoldDB" id="A0A9X3ELB9"/>
<sequence>MSPSPAGADLWHRRPAMLAKIYVQRDPSSGEFINKNVYNAWYGFTKMGVWAESFVWSDLYEGRLALERDTAVIGGILTVRTALAQLGAPDPINIDYPPALASFLRRRVRPATIREAHALCRDDRFDPPVFIKPVTGHKEFTGHVLAVYRDLLRTAGWAHEEPDTPVWLSDVVDFVAEWRYFVHAGEILGVGHYHGDPLRSPIPRSSAPRSQRTPTRPPRTSSTSACSPTAAPPWSRSTTASRSAATASTPTPTPACSPPAGSRWSASPTPEPRSPGLHPPAEAAVRLAPVRAHLRQHCPFRPPRPSWLAVRMTRRGSLAVLALSLLALAGAAAYRRSLAGTPPAAPAGRTSLGDHVRTNMVLAPRDPTMPGPAPHPAGARLGLDNDACETCHQAEAAQWRGSQHQTAYTEREFQRALAHEPAPFCRGCHAPEADPRREASGQAAEIGVGCVSCHVVGDAVLAAPGPDVAAPHPLRRDPRFATAAACANCHQFGFPDDRRRARPEAMQRTLAEHAASPQAATPCNDCHMRDRAGARSHAFIGSRDDLYLREALTVEATRPAPDRIEVRVAARPEVVGHAVPTGDLFRRLAVAVRPEDGAGARPWTTAYLARHYALESSGGPPIRVERSDDRPHPGEPPRVLRFQLDPADRVHPVAWEVRFERVESLFQEREDRAVVVGALTVAAGELPPLP</sequence>
<feature type="region of interest" description="Disordered" evidence="1">
    <location>
        <begin position="618"/>
        <end position="639"/>
    </location>
</feature>
<dbReference type="SUPFAM" id="SSF48695">
    <property type="entry name" value="Multiheme cytochromes"/>
    <property type="match status" value="1"/>
</dbReference>
<dbReference type="Proteomes" id="UP001150924">
    <property type="component" value="Unassembled WGS sequence"/>
</dbReference>
<dbReference type="EMBL" id="JAPNKE010000002">
    <property type="protein sequence ID" value="MCY1005840.1"/>
    <property type="molecule type" value="Genomic_DNA"/>
</dbReference>
<feature type="compositionally biased region" description="Basic and acidic residues" evidence="1">
    <location>
        <begin position="623"/>
        <end position="635"/>
    </location>
</feature>
<feature type="domain" description="Cytochrome c-552/4" evidence="2">
    <location>
        <begin position="387"/>
        <end position="454"/>
    </location>
</feature>
<dbReference type="Pfam" id="PF13435">
    <property type="entry name" value="Cytochrome_C554"/>
    <property type="match status" value="1"/>
</dbReference>
<feature type="compositionally biased region" description="Low complexity" evidence="1">
    <location>
        <begin position="199"/>
        <end position="250"/>
    </location>
</feature>
<dbReference type="InterPro" id="IPR023155">
    <property type="entry name" value="Cyt_c-552/4"/>
</dbReference>
<reference evidence="4" key="1">
    <citation type="submission" date="2022-11" db="EMBL/GenBank/DDBJ databases">
        <title>Minimal conservation of predation-associated metabolite biosynthetic gene clusters underscores biosynthetic potential of Myxococcota including descriptions for ten novel species: Archangium lansinium sp. nov., Myxococcus landrumus sp. nov., Nannocystis bai.</title>
        <authorList>
            <person name="Ahearne A."/>
            <person name="Stevens C."/>
            <person name="Phillips K."/>
        </authorList>
    </citation>
    <scope>NUCLEOTIDE SEQUENCE</scope>
    <source>
        <strain evidence="4">Na p29</strain>
    </source>
</reference>
<evidence type="ECO:0000259" key="2">
    <source>
        <dbReference type="Pfam" id="PF13435"/>
    </source>
</evidence>
<evidence type="ECO:0000313" key="4">
    <source>
        <dbReference type="EMBL" id="MCY1005840.1"/>
    </source>
</evidence>
<dbReference type="Gene3D" id="1.10.1130.10">
    <property type="entry name" value="Flavocytochrome C3, Chain A"/>
    <property type="match status" value="1"/>
</dbReference>
<evidence type="ECO:0000313" key="5">
    <source>
        <dbReference type="Proteomes" id="UP001150924"/>
    </source>
</evidence>
<name>A0A9X3ELB9_9BACT</name>
<proteinExistence type="predicted"/>
<dbReference type="Pfam" id="PF18299">
    <property type="entry name" value="R2K_2"/>
    <property type="match status" value="1"/>
</dbReference>
<organism evidence="4 5">
    <name type="scientific">Nannocystis pusilla</name>
    <dbReference type="NCBI Taxonomy" id="889268"/>
    <lineage>
        <taxon>Bacteria</taxon>
        <taxon>Pseudomonadati</taxon>
        <taxon>Myxococcota</taxon>
        <taxon>Polyangia</taxon>
        <taxon>Nannocystales</taxon>
        <taxon>Nannocystaceae</taxon>
        <taxon>Nannocystis</taxon>
    </lineage>
</organism>
<gene>
    <name evidence="4" type="ORF">OV079_09725</name>
</gene>
<dbReference type="InterPro" id="IPR041261">
    <property type="entry name" value="R2K_2"/>
</dbReference>
<comment type="caution">
    <text evidence="4">The sequence shown here is derived from an EMBL/GenBank/DDBJ whole genome shotgun (WGS) entry which is preliminary data.</text>
</comment>
<feature type="region of interest" description="Disordered" evidence="1">
    <location>
        <begin position="199"/>
        <end position="280"/>
    </location>
</feature>
<keyword evidence="5" id="KW-1185">Reference proteome</keyword>
<dbReference type="InterPro" id="IPR036280">
    <property type="entry name" value="Multihaem_cyt_sf"/>
</dbReference>